<sequence length="79" mass="9203">MNSKELKILIKNNQPIYFEDHIVRIVEFFDIFNIAEIIFENQKKIIVDISLLSDKKLKNKESSINIFTGGNINDKSFGK</sequence>
<dbReference type="EMBL" id="DACTCB010000029">
    <property type="protein sequence ID" value="HAT4309300.1"/>
    <property type="molecule type" value="Genomic_DNA"/>
</dbReference>
<proteinExistence type="predicted"/>
<dbReference type="Proteomes" id="UP000859547">
    <property type="component" value="Unassembled WGS sequence"/>
</dbReference>
<accession>A0A8H9UYS0</accession>
<protein>
    <submittedName>
        <fullName evidence="1">Uncharacterized protein</fullName>
    </submittedName>
</protein>
<organism evidence="1">
    <name type="scientific">Clostridium perfringens</name>
    <dbReference type="NCBI Taxonomy" id="1502"/>
    <lineage>
        <taxon>Bacteria</taxon>
        <taxon>Bacillati</taxon>
        <taxon>Bacillota</taxon>
        <taxon>Clostridia</taxon>
        <taxon>Eubacteriales</taxon>
        <taxon>Clostridiaceae</taxon>
        <taxon>Clostridium</taxon>
    </lineage>
</organism>
<name>A0A8H9UYS0_CLOPF</name>
<comment type="caution">
    <text evidence="1">The sequence shown here is derived from an EMBL/GenBank/DDBJ whole genome shotgun (WGS) entry which is preliminary data.</text>
</comment>
<gene>
    <name evidence="1" type="ORF">I9080_003153</name>
</gene>
<reference evidence="1" key="1">
    <citation type="journal article" date="2018" name="Genome Biol.">
        <title>SKESA: strategic k-mer extension for scrupulous assemblies.</title>
        <authorList>
            <person name="Souvorov A."/>
            <person name="Agarwala R."/>
            <person name="Lipman D.J."/>
        </authorList>
    </citation>
    <scope>NUCLEOTIDE SEQUENCE</scope>
    <source>
        <strain evidence="1">C8</strain>
    </source>
</reference>
<dbReference type="AlphaFoldDB" id="A0A8H9UYS0"/>
<reference evidence="1" key="2">
    <citation type="submission" date="2020-07" db="EMBL/GenBank/DDBJ databases">
        <authorList>
            <consortium name="NCBI Pathogen Detection Project"/>
        </authorList>
    </citation>
    <scope>NUCLEOTIDE SEQUENCE</scope>
    <source>
        <strain evidence="1">C8</strain>
    </source>
</reference>
<evidence type="ECO:0000313" key="1">
    <source>
        <dbReference type="EMBL" id="HAT4309300.1"/>
    </source>
</evidence>